<feature type="region of interest" description="Disordered" evidence="1">
    <location>
        <begin position="82"/>
        <end position="106"/>
    </location>
</feature>
<protein>
    <submittedName>
        <fullName evidence="3">Uncharacterized protein</fullName>
    </submittedName>
</protein>
<feature type="compositionally biased region" description="Acidic residues" evidence="1">
    <location>
        <begin position="254"/>
        <end position="269"/>
    </location>
</feature>
<name>A0A9J6DJM1_RHIMP</name>
<organism evidence="3 4">
    <name type="scientific">Rhipicephalus microplus</name>
    <name type="common">Cattle tick</name>
    <name type="synonym">Boophilus microplus</name>
    <dbReference type="NCBI Taxonomy" id="6941"/>
    <lineage>
        <taxon>Eukaryota</taxon>
        <taxon>Metazoa</taxon>
        <taxon>Ecdysozoa</taxon>
        <taxon>Arthropoda</taxon>
        <taxon>Chelicerata</taxon>
        <taxon>Arachnida</taxon>
        <taxon>Acari</taxon>
        <taxon>Parasitiformes</taxon>
        <taxon>Ixodida</taxon>
        <taxon>Ixodoidea</taxon>
        <taxon>Ixodidae</taxon>
        <taxon>Rhipicephalinae</taxon>
        <taxon>Rhipicephalus</taxon>
        <taxon>Boophilus</taxon>
    </lineage>
</organism>
<keyword evidence="2" id="KW-0472">Membrane</keyword>
<dbReference type="EMBL" id="JABSTU010000009">
    <property type="protein sequence ID" value="KAH8022311.1"/>
    <property type="molecule type" value="Genomic_DNA"/>
</dbReference>
<feature type="compositionally biased region" description="Low complexity" evidence="1">
    <location>
        <begin position="83"/>
        <end position="101"/>
    </location>
</feature>
<dbReference type="AlphaFoldDB" id="A0A9J6DJM1"/>
<reference evidence="3" key="1">
    <citation type="journal article" date="2020" name="Cell">
        <title>Large-Scale Comparative Analyses of Tick Genomes Elucidate Their Genetic Diversity and Vector Capacities.</title>
        <authorList>
            <consortium name="Tick Genome and Microbiome Consortium (TIGMIC)"/>
            <person name="Jia N."/>
            <person name="Wang J."/>
            <person name="Shi W."/>
            <person name="Du L."/>
            <person name="Sun Y."/>
            <person name="Zhan W."/>
            <person name="Jiang J.F."/>
            <person name="Wang Q."/>
            <person name="Zhang B."/>
            <person name="Ji P."/>
            <person name="Bell-Sakyi L."/>
            <person name="Cui X.M."/>
            <person name="Yuan T.T."/>
            <person name="Jiang B.G."/>
            <person name="Yang W.F."/>
            <person name="Lam T.T."/>
            <person name="Chang Q.C."/>
            <person name="Ding S.J."/>
            <person name="Wang X.J."/>
            <person name="Zhu J.G."/>
            <person name="Ruan X.D."/>
            <person name="Zhao L."/>
            <person name="Wei J.T."/>
            <person name="Ye R.Z."/>
            <person name="Que T.C."/>
            <person name="Du C.H."/>
            <person name="Zhou Y.H."/>
            <person name="Cheng J.X."/>
            <person name="Dai P.F."/>
            <person name="Guo W.B."/>
            <person name="Han X.H."/>
            <person name="Huang E.J."/>
            <person name="Li L.F."/>
            <person name="Wei W."/>
            <person name="Gao Y.C."/>
            <person name="Liu J.Z."/>
            <person name="Shao H.Z."/>
            <person name="Wang X."/>
            <person name="Wang C.C."/>
            <person name="Yang T.C."/>
            <person name="Huo Q.B."/>
            <person name="Li W."/>
            <person name="Chen H.Y."/>
            <person name="Chen S.E."/>
            <person name="Zhou L.G."/>
            <person name="Ni X.B."/>
            <person name="Tian J.H."/>
            <person name="Sheng Y."/>
            <person name="Liu T."/>
            <person name="Pan Y.S."/>
            <person name="Xia L.Y."/>
            <person name="Li J."/>
            <person name="Zhao F."/>
            <person name="Cao W.C."/>
        </authorList>
    </citation>
    <scope>NUCLEOTIDE SEQUENCE</scope>
    <source>
        <strain evidence="3">Rmic-2018</strain>
    </source>
</reference>
<feature type="region of interest" description="Disordered" evidence="1">
    <location>
        <begin position="246"/>
        <end position="269"/>
    </location>
</feature>
<accession>A0A9J6DJM1</accession>
<keyword evidence="2" id="KW-1133">Transmembrane helix</keyword>
<comment type="caution">
    <text evidence="3">The sequence shown here is derived from an EMBL/GenBank/DDBJ whole genome shotgun (WGS) entry which is preliminary data.</text>
</comment>
<feature type="region of interest" description="Disordered" evidence="1">
    <location>
        <begin position="1"/>
        <end position="20"/>
    </location>
</feature>
<keyword evidence="4" id="KW-1185">Reference proteome</keyword>
<evidence type="ECO:0000313" key="3">
    <source>
        <dbReference type="EMBL" id="KAH8022311.1"/>
    </source>
</evidence>
<gene>
    <name evidence="3" type="ORF">HPB51_023279</name>
</gene>
<evidence type="ECO:0000256" key="2">
    <source>
        <dbReference type="SAM" id="Phobius"/>
    </source>
</evidence>
<feature type="transmembrane region" description="Helical" evidence="2">
    <location>
        <begin position="37"/>
        <end position="59"/>
    </location>
</feature>
<dbReference type="Proteomes" id="UP000821866">
    <property type="component" value="Chromosome 7"/>
</dbReference>
<proteinExistence type="predicted"/>
<evidence type="ECO:0000256" key="1">
    <source>
        <dbReference type="SAM" id="MobiDB-lite"/>
    </source>
</evidence>
<sequence length="269" mass="29826">MRSAQQTAVRRSDADIHEQQQQLEQQAETILFSEGSLYAVMGMLTLAVLFCVGVLAFSIRRNDLLKTEYRRLMDAIAMRRSKTTSFPTEPDTTETPETMGPEPKDDEVTQDAILSLLTRRPISNIQHPNVNKARTTKQPPTSSTLFYDDLDSGVKRLPELNLDRRFARHTTTAADNETTTSSSSSEPMFVTSTSVLITTLEMTANASGEMELLESKTSPPVTFETASSTEAKLVSEVAWLSNSTDYDRNSTYLDAEDDSDDDSGDDDDA</sequence>
<reference evidence="3" key="2">
    <citation type="submission" date="2021-09" db="EMBL/GenBank/DDBJ databases">
        <authorList>
            <person name="Jia N."/>
            <person name="Wang J."/>
            <person name="Shi W."/>
            <person name="Du L."/>
            <person name="Sun Y."/>
            <person name="Zhan W."/>
            <person name="Jiang J."/>
            <person name="Wang Q."/>
            <person name="Zhang B."/>
            <person name="Ji P."/>
            <person name="Sakyi L.B."/>
            <person name="Cui X."/>
            <person name="Yuan T."/>
            <person name="Jiang B."/>
            <person name="Yang W."/>
            <person name="Lam T.T.-Y."/>
            <person name="Chang Q."/>
            <person name="Ding S."/>
            <person name="Wang X."/>
            <person name="Zhu J."/>
            <person name="Ruan X."/>
            <person name="Zhao L."/>
            <person name="Wei J."/>
            <person name="Que T."/>
            <person name="Du C."/>
            <person name="Cheng J."/>
            <person name="Dai P."/>
            <person name="Han X."/>
            <person name="Huang E."/>
            <person name="Gao Y."/>
            <person name="Liu J."/>
            <person name="Shao H."/>
            <person name="Ye R."/>
            <person name="Li L."/>
            <person name="Wei W."/>
            <person name="Wang X."/>
            <person name="Wang C."/>
            <person name="Huo Q."/>
            <person name="Li W."/>
            <person name="Guo W."/>
            <person name="Chen H."/>
            <person name="Chen S."/>
            <person name="Zhou L."/>
            <person name="Zhou L."/>
            <person name="Ni X."/>
            <person name="Tian J."/>
            <person name="Zhou Y."/>
            <person name="Sheng Y."/>
            <person name="Liu T."/>
            <person name="Pan Y."/>
            <person name="Xia L."/>
            <person name="Li J."/>
            <person name="Zhao F."/>
            <person name="Cao W."/>
        </authorList>
    </citation>
    <scope>NUCLEOTIDE SEQUENCE</scope>
    <source>
        <strain evidence="3">Rmic-2018</strain>
        <tissue evidence="3">Larvae</tissue>
    </source>
</reference>
<keyword evidence="2" id="KW-0812">Transmembrane</keyword>
<evidence type="ECO:0000313" key="4">
    <source>
        <dbReference type="Proteomes" id="UP000821866"/>
    </source>
</evidence>